<dbReference type="EMBL" id="QJSP01000022">
    <property type="protein sequence ID" value="PYE12486.1"/>
    <property type="molecule type" value="Genomic_DNA"/>
</dbReference>
<feature type="compositionally biased region" description="Basic and acidic residues" evidence="1">
    <location>
        <begin position="205"/>
        <end position="217"/>
    </location>
</feature>
<dbReference type="AlphaFoldDB" id="A0A318RCQ9"/>
<sequence length="480" mass="53347">MGLNTSTPDRSRKQPSDGAGVSDLINQIEKQIGPRTLLPLRIANSLRLRGWSVTVPNTRIHIKISCSAANDAGSFPLGTNPRKVKATIIAFPGEFDQTWATQPTPSTPIPDNEAEAWTRVMFGEQLADFAYQRRRAASTPLNRSKAPNHQHKKIFVALIDGHGHPILAPDNIRWRQSEPEPRKLQPTHNTTLRHHLAAHGPYADSSKERDPRTDPDGGWRIQVTGDPLDTLTPTAREAVEHAHQLFRLRGAIHTDFATELLIVAGQTLHVQFRWKNNPNIFAISGHIPQTEAEFRSPQANARLWMGYTAGFWFEELSTGLMWCARRQRIDGVIYLGKRTKLSREPYSVGGLNARPNWDGVIRVPHSPDLQGNTVTAFHHDQLISWSTASRNRKGQRDQYVAQAVTAWTDTDGVAELKILEAIPNTDPPDHVVARTAFRAICDAADSGAQHIATTLDHPVLASLGFIPTADRQTLNTLTMP</sequence>
<reference evidence="2 3" key="1">
    <citation type="submission" date="2018-06" db="EMBL/GenBank/DDBJ databases">
        <title>Genomic Encyclopedia of Type Strains, Phase IV (KMG-IV): sequencing the most valuable type-strain genomes for metagenomic binning, comparative biology and taxonomic classification.</title>
        <authorList>
            <person name="Goeker M."/>
        </authorList>
    </citation>
    <scope>NUCLEOTIDE SEQUENCE [LARGE SCALE GENOMIC DNA]</scope>
    <source>
        <strain evidence="2 3">DSM 45521</strain>
    </source>
</reference>
<proteinExistence type="predicted"/>
<feature type="region of interest" description="Disordered" evidence="1">
    <location>
        <begin position="1"/>
        <end position="21"/>
    </location>
</feature>
<evidence type="ECO:0000313" key="2">
    <source>
        <dbReference type="EMBL" id="PYE12486.1"/>
    </source>
</evidence>
<dbReference type="Proteomes" id="UP000247591">
    <property type="component" value="Unassembled WGS sequence"/>
</dbReference>
<feature type="region of interest" description="Disordered" evidence="1">
    <location>
        <begin position="198"/>
        <end position="219"/>
    </location>
</feature>
<comment type="caution">
    <text evidence="2">The sequence shown here is derived from an EMBL/GenBank/DDBJ whole genome shotgun (WGS) entry which is preliminary data.</text>
</comment>
<evidence type="ECO:0000313" key="3">
    <source>
        <dbReference type="Proteomes" id="UP000247591"/>
    </source>
</evidence>
<evidence type="ECO:0000256" key="1">
    <source>
        <dbReference type="SAM" id="MobiDB-lite"/>
    </source>
</evidence>
<keyword evidence="3" id="KW-1185">Reference proteome</keyword>
<name>A0A318RCQ9_WILLI</name>
<accession>A0A318RCQ9</accession>
<protein>
    <submittedName>
        <fullName evidence="2">Uncharacterized protein</fullName>
    </submittedName>
</protein>
<gene>
    <name evidence="2" type="ORF">DFR67_12270</name>
</gene>
<organism evidence="2 3">
    <name type="scientific">Williamsia limnetica</name>
    <dbReference type="NCBI Taxonomy" id="882452"/>
    <lineage>
        <taxon>Bacteria</taxon>
        <taxon>Bacillati</taxon>
        <taxon>Actinomycetota</taxon>
        <taxon>Actinomycetes</taxon>
        <taxon>Mycobacteriales</taxon>
        <taxon>Nocardiaceae</taxon>
        <taxon>Williamsia</taxon>
    </lineage>
</organism>